<evidence type="ECO:0008006" key="6">
    <source>
        <dbReference type="Google" id="ProtNLM"/>
    </source>
</evidence>
<evidence type="ECO:0000256" key="2">
    <source>
        <dbReference type="SAM" id="MobiDB-lite"/>
    </source>
</evidence>
<reference evidence="4 5" key="1">
    <citation type="submission" date="2023-08" db="EMBL/GenBank/DDBJ databases">
        <title>Implementing the SeqCode for naming new Mesorhizobium species isolated from Vachellia karroo root nodules.</title>
        <authorList>
            <person name="Van Lill M."/>
        </authorList>
    </citation>
    <scope>NUCLEOTIDE SEQUENCE [LARGE SCALE GENOMIC DNA]</scope>
    <source>
        <strain evidence="4 5">VK25D</strain>
    </source>
</reference>
<feature type="region of interest" description="Disordered" evidence="2">
    <location>
        <begin position="106"/>
        <end position="129"/>
    </location>
</feature>
<dbReference type="EMBL" id="JAVIIQ010000013">
    <property type="protein sequence ID" value="MDX8534594.1"/>
    <property type="molecule type" value="Genomic_DNA"/>
</dbReference>
<feature type="chain" id="PRO_5047023236" description="Blue (type 1) copper domain-containing protein" evidence="3">
    <location>
        <begin position="25"/>
        <end position="162"/>
    </location>
</feature>
<dbReference type="InterPro" id="IPR033138">
    <property type="entry name" value="Cu_oxidase_CS"/>
</dbReference>
<keyword evidence="1" id="KW-0479">Metal-binding</keyword>
<feature type="compositionally biased region" description="Basic and acidic residues" evidence="2">
    <location>
        <begin position="106"/>
        <end position="120"/>
    </location>
</feature>
<name>A0ABU5ACS2_9HYPH</name>
<gene>
    <name evidence="4" type="ORF">RFM42_26625</name>
</gene>
<keyword evidence="5" id="KW-1185">Reference proteome</keyword>
<organism evidence="4 5">
    <name type="scientific">Mesorhizobium vachelliae</name>
    <dbReference type="NCBI Taxonomy" id="3072309"/>
    <lineage>
        <taxon>Bacteria</taxon>
        <taxon>Pseudomonadati</taxon>
        <taxon>Pseudomonadota</taxon>
        <taxon>Alphaproteobacteria</taxon>
        <taxon>Hyphomicrobiales</taxon>
        <taxon>Phyllobacteriaceae</taxon>
        <taxon>Mesorhizobium</taxon>
    </lineage>
</organism>
<evidence type="ECO:0000256" key="3">
    <source>
        <dbReference type="SAM" id="SignalP"/>
    </source>
</evidence>
<evidence type="ECO:0000256" key="1">
    <source>
        <dbReference type="ARBA" id="ARBA00022723"/>
    </source>
</evidence>
<keyword evidence="3" id="KW-0732">Signal</keyword>
<dbReference type="Gene3D" id="2.60.40.420">
    <property type="entry name" value="Cupredoxins - blue copper proteins"/>
    <property type="match status" value="1"/>
</dbReference>
<dbReference type="SUPFAM" id="SSF49503">
    <property type="entry name" value="Cupredoxins"/>
    <property type="match status" value="1"/>
</dbReference>
<dbReference type="PROSITE" id="PS00079">
    <property type="entry name" value="MULTICOPPER_OXIDASE1"/>
    <property type="match status" value="1"/>
</dbReference>
<sequence length="162" mass="17286">MAPHGNVAFAAAITLGLWSPTASAATTVNVQLWDQGAGMVMRTGMAYQAPDLDLSKATMGVRVSRSTVPAGVVSFKVTNTSKNTVHEMIVMHLKDPAQPLPYVGDDAKVDESKADDRGEVPELDPGKSGTLTVTLEPGKYLLICNQPKHFASGMWAKFEVTK</sequence>
<evidence type="ECO:0000313" key="4">
    <source>
        <dbReference type="EMBL" id="MDX8534594.1"/>
    </source>
</evidence>
<dbReference type="Proteomes" id="UP001285154">
    <property type="component" value="Unassembled WGS sequence"/>
</dbReference>
<evidence type="ECO:0000313" key="5">
    <source>
        <dbReference type="Proteomes" id="UP001285154"/>
    </source>
</evidence>
<protein>
    <recommendedName>
        <fullName evidence="6">Blue (type 1) copper domain-containing protein</fullName>
    </recommendedName>
</protein>
<feature type="signal peptide" evidence="3">
    <location>
        <begin position="1"/>
        <end position="24"/>
    </location>
</feature>
<dbReference type="RefSeq" id="WP_320252228.1">
    <property type="nucleotide sequence ID" value="NZ_JAVIIQ010000013.1"/>
</dbReference>
<dbReference type="InterPro" id="IPR008972">
    <property type="entry name" value="Cupredoxin"/>
</dbReference>
<proteinExistence type="predicted"/>
<comment type="caution">
    <text evidence="4">The sequence shown here is derived from an EMBL/GenBank/DDBJ whole genome shotgun (WGS) entry which is preliminary data.</text>
</comment>
<accession>A0ABU5ACS2</accession>